<evidence type="ECO:0008006" key="5">
    <source>
        <dbReference type="Google" id="ProtNLM"/>
    </source>
</evidence>
<keyword evidence="2" id="KW-0472">Membrane</keyword>
<feature type="region of interest" description="Disordered" evidence="1">
    <location>
        <begin position="117"/>
        <end position="142"/>
    </location>
</feature>
<dbReference type="Gene3D" id="3.30.700.10">
    <property type="entry name" value="Glycoprotein, Type 4 Pilin"/>
    <property type="match status" value="1"/>
</dbReference>
<proteinExistence type="predicted"/>
<evidence type="ECO:0000313" key="3">
    <source>
        <dbReference type="EMBL" id="OGC81130.1"/>
    </source>
</evidence>
<dbReference type="SUPFAM" id="SSF54523">
    <property type="entry name" value="Pili subunits"/>
    <property type="match status" value="1"/>
</dbReference>
<gene>
    <name evidence="3" type="ORF">A2788_00725</name>
</gene>
<keyword evidence="2" id="KW-0812">Transmembrane</keyword>
<evidence type="ECO:0000256" key="2">
    <source>
        <dbReference type="SAM" id="Phobius"/>
    </source>
</evidence>
<dbReference type="Pfam" id="PF07963">
    <property type="entry name" value="N_methyl"/>
    <property type="match status" value="1"/>
</dbReference>
<name>A0A1F4XHN9_9BACT</name>
<keyword evidence="2" id="KW-1133">Transmembrane helix</keyword>
<comment type="caution">
    <text evidence="3">The sequence shown here is derived from an EMBL/GenBank/DDBJ whole genome shotgun (WGS) entry which is preliminary data.</text>
</comment>
<dbReference type="Proteomes" id="UP000177521">
    <property type="component" value="Unassembled WGS sequence"/>
</dbReference>
<organism evidence="3 4">
    <name type="scientific">Candidatus Abawacabacteria bacterium RIFCSPHIGHO2_01_FULL_46_8</name>
    <dbReference type="NCBI Taxonomy" id="1817815"/>
    <lineage>
        <taxon>Bacteria</taxon>
        <taxon>Candidatus Abawacaibacteriota</taxon>
    </lineage>
</organism>
<evidence type="ECO:0000256" key="1">
    <source>
        <dbReference type="SAM" id="MobiDB-lite"/>
    </source>
</evidence>
<dbReference type="EMBL" id="MEWS01000049">
    <property type="protein sequence ID" value="OGC81130.1"/>
    <property type="molecule type" value="Genomic_DNA"/>
</dbReference>
<dbReference type="NCBIfam" id="TIGR02532">
    <property type="entry name" value="IV_pilin_GFxxxE"/>
    <property type="match status" value="1"/>
</dbReference>
<dbReference type="AlphaFoldDB" id="A0A1F4XHN9"/>
<feature type="non-terminal residue" evidence="3">
    <location>
        <position position="156"/>
    </location>
</feature>
<evidence type="ECO:0000313" key="4">
    <source>
        <dbReference type="Proteomes" id="UP000177521"/>
    </source>
</evidence>
<sequence>MTKRAFTLIELLVVIAIIAILTSGGIVMYSTAKDKANDSTRLTTLHELELAVEQFKDDTGALPINSDFSCLVSQGYIKRVPFDIEDKGRTDATLNANGTDYRYKTTGGKFELSAQFAAKTNDPKEDNDGGTDGNRYEIGTDPKNIDASVGANVIYL</sequence>
<accession>A0A1F4XHN9</accession>
<reference evidence="3 4" key="1">
    <citation type="journal article" date="2016" name="Nat. Commun.">
        <title>Thousands of microbial genomes shed light on interconnected biogeochemical processes in an aquifer system.</title>
        <authorList>
            <person name="Anantharaman K."/>
            <person name="Brown C.T."/>
            <person name="Hug L.A."/>
            <person name="Sharon I."/>
            <person name="Castelle C.J."/>
            <person name="Probst A.J."/>
            <person name="Thomas B.C."/>
            <person name="Singh A."/>
            <person name="Wilkins M.J."/>
            <person name="Karaoz U."/>
            <person name="Brodie E.L."/>
            <person name="Williams K.H."/>
            <person name="Hubbard S.S."/>
            <person name="Banfield J.F."/>
        </authorList>
    </citation>
    <scope>NUCLEOTIDE SEQUENCE [LARGE SCALE GENOMIC DNA]</scope>
</reference>
<protein>
    <recommendedName>
        <fullName evidence="5">Type II secretion system protein GspG C-terminal domain-containing protein</fullName>
    </recommendedName>
</protein>
<feature type="transmembrane region" description="Helical" evidence="2">
    <location>
        <begin position="6"/>
        <end position="29"/>
    </location>
</feature>
<dbReference type="InterPro" id="IPR012902">
    <property type="entry name" value="N_methyl_site"/>
</dbReference>
<dbReference type="InterPro" id="IPR045584">
    <property type="entry name" value="Pilin-like"/>
</dbReference>